<feature type="region of interest" description="Disordered" evidence="3">
    <location>
        <begin position="560"/>
        <end position="600"/>
    </location>
</feature>
<dbReference type="FunFam" id="1.20.5.490:FF:000002">
    <property type="entry name" value="TSC22 domain family, member 1"/>
    <property type="match status" value="1"/>
</dbReference>
<keyword evidence="5" id="KW-1185">Reference proteome</keyword>
<dbReference type="InterPro" id="IPR053049">
    <property type="entry name" value="TSC22_domain_protein_2"/>
</dbReference>
<dbReference type="InterPro" id="IPR000580">
    <property type="entry name" value="TSC22/Bun"/>
</dbReference>
<organism evidence="4 5">
    <name type="scientific">Takifugu bimaculatus</name>
    <dbReference type="NCBI Taxonomy" id="433685"/>
    <lineage>
        <taxon>Eukaryota</taxon>
        <taxon>Metazoa</taxon>
        <taxon>Chordata</taxon>
        <taxon>Craniata</taxon>
        <taxon>Vertebrata</taxon>
        <taxon>Euteleostomi</taxon>
        <taxon>Actinopterygii</taxon>
        <taxon>Neopterygii</taxon>
        <taxon>Teleostei</taxon>
        <taxon>Neoteleostei</taxon>
        <taxon>Acanthomorphata</taxon>
        <taxon>Eupercaria</taxon>
        <taxon>Tetraodontiformes</taxon>
        <taxon>Tetradontoidea</taxon>
        <taxon>Tetraodontidae</taxon>
        <taxon>Takifugu</taxon>
    </lineage>
</organism>
<evidence type="ECO:0000256" key="2">
    <source>
        <dbReference type="SAM" id="Coils"/>
    </source>
</evidence>
<keyword evidence="2" id="KW-0175">Coiled coil</keyword>
<feature type="region of interest" description="Disordered" evidence="3">
    <location>
        <begin position="297"/>
        <end position="342"/>
    </location>
</feature>
<dbReference type="Gene3D" id="1.20.5.490">
    <property type="entry name" value="Single helix bin"/>
    <property type="match status" value="1"/>
</dbReference>
<dbReference type="EMBL" id="SWLE01000019">
    <property type="protein sequence ID" value="TNM87967.1"/>
    <property type="molecule type" value="Genomic_DNA"/>
</dbReference>
<comment type="caution">
    <text evidence="4">The sequence shown here is derived from an EMBL/GenBank/DDBJ whole genome shotgun (WGS) entry which is preliminary data.</text>
</comment>
<reference evidence="4 5" key="1">
    <citation type="submission" date="2019-04" db="EMBL/GenBank/DDBJ databases">
        <title>The sequence and de novo assembly of Takifugu bimaculatus genome using PacBio and Hi-C technologies.</title>
        <authorList>
            <person name="Xu P."/>
            <person name="Liu B."/>
            <person name="Zhou Z."/>
        </authorList>
    </citation>
    <scope>NUCLEOTIDE SEQUENCE [LARGE SCALE GENOMIC DNA]</scope>
    <source>
        <strain evidence="4">TB-2018</strain>
        <tissue evidence="4">Muscle</tissue>
    </source>
</reference>
<name>A0A4Z2B795_9TELE</name>
<feature type="compositionally biased region" description="Low complexity" evidence="3">
    <location>
        <begin position="390"/>
        <end position="410"/>
    </location>
</feature>
<evidence type="ECO:0000313" key="4">
    <source>
        <dbReference type="EMBL" id="TNM87967.1"/>
    </source>
</evidence>
<feature type="region of interest" description="Disordered" evidence="3">
    <location>
        <begin position="20"/>
        <end position="48"/>
    </location>
</feature>
<feature type="compositionally biased region" description="Polar residues" evidence="3">
    <location>
        <begin position="297"/>
        <end position="333"/>
    </location>
</feature>
<evidence type="ECO:0000313" key="5">
    <source>
        <dbReference type="Proteomes" id="UP000516260"/>
    </source>
</evidence>
<evidence type="ECO:0000256" key="1">
    <source>
        <dbReference type="ARBA" id="ARBA00007908"/>
    </source>
</evidence>
<dbReference type="PROSITE" id="PS01289">
    <property type="entry name" value="TSC22"/>
    <property type="match status" value="1"/>
</dbReference>
<feature type="compositionally biased region" description="Polar residues" evidence="3">
    <location>
        <begin position="586"/>
        <end position="600"/>
    </location>
</feature>
<sequence length="600" mass="62603">MSKMLAKKKSCFQITSVTQAQVAASTITDDTESLDDPDESRTEDVSSEIFDVSRADLDACERSSSEETLNNVGDPQEGTPHAAGPFNGVLPYPSISAGLVTPLNSGGSTPLPTKAQPFVPAIHPLTVISSPSAASVSPGAAHTVPVSTSCSSRFRVIKLDHGTGEPFRRGRWTCTEFYERDSDSNASRTLDGIKPAVTLDHSIDRDSGLGATINSMLNSTVVSTQASENPTDSGYFLSLGSKLGSGTSAFQPTGYTATSTLTGTQANANIQPVAPQNFHSNGNGLHHSVVQTSPIMSPATQTQHRQQHFGSSALQSGLTPSQVPSSPITSGSPGAQGLSGEAGSAQGLLLQGGNAPVVTSILQANDQQQRTSPAQPLGGIGATLVTAVTTSTSHSNGENAPATVPNTTATSLGGGPLQPQGTYGGIAQGLPSGFLMEDIKHRSDFLPQFGANMMSGRDHVKPFISDGLDLPTPSVKSLFGISIAMNVDEDSASGASVVAIDNKIEQAMDLVKSHLMYAVREEVEVLKEHIKELYERNSVLERENAVLKSLANSEQLGKLSSQLVHSSSPTLQPQQPPAIAPLSQPEGSQTIRHQPNITSA</sequence>
<dbReference type="PANTHER" id="PTHR46894:SF1">
    <property type="entry name" value="TSC22 DOMAIN FAMILY PROTEIN 2"/>
    <property type="match status" value="1"/>
</dbReference>
<accession>A0A4Z2B795</accession>
<protein>
    <recommendedName>
        <fullName evidence="6">TSC22 domain family member 2</fullName>
    </recommendedName>
</protein>
<comment type="similarity">
    <text evidence="1">Belongs to the TSC-22/Dip/Bun family.</text>
</comment>
<evidence type="ECO:0008006" key="6">
    <source>
        <dbReference type="Google" id="ProtNLM"/>
    </source>
</evidence>
<dbReference type="GO" id="GO:0006357">
    <property type="term" value="P:regulation of transcription by RNA polymerase II"/>
    <property type="evidence" value="ECO:0007669"/>
    <property type="project" value="InterPro"/>
</dbReference>
<gene>
    <name evidence="4" type="ORF">fugu_006188</name>
</gene>
<feature type="region of interest" description="Disordered" evidence="3">
    <location>
        <begin position="390"/>
        <end position="415"/>
    </location>
</feature>
<proteinExistence type="inferred from homology"/>
<dbReference type="SUPFAM" id="SSF58026">
    <property type="entry name" value="Delta-sleep-inducing peptide immunoreactive peptide"/>
    <property type="match status" value="1"/>
</dbReference>
<dbReference type="PANTHER" id="PTHR46894">
    <property type="entry name" value="TSC22 DOMAIN FAMILY PROTEIN 2"/>
    <property type="match status" value="1"/>
</dbReference>
<dbReference type="Pfam" id="PF01166">
    <property type="entry name" value="TSC22"/>
    <property type="match status" value="1"/>
</dbReference>
<dbReference type="InterPro" id="IPR047862">
    <property type="entry name" value="TSC22/BUN_CS"/>
</dbReference>
<dbReference type="Proteomes" id="UP000516260">
    <property type="component" value="Chromosome 6"/>
</dbReference>
<feature type="coiled-coil region" evidence="2">
    <location>
        <begin position="523"/>
        <end position="550"/>
    </location>
</feature>
<dbReference type="CDD" id="cd21941">
    <property type="entry name" value="ZIP_TSC22D4"/>
    <property type="match status" value="1"/>
</dbReference>
<feature type="compositionally biased region" description="Polar residues" evidence="3">
    <location>
        <begin position="560"/>
        <end position="571"/>
    </location>
</feature>
<feature type="region of interest" description="Disordered" evidence="3">
    <location>
        <begin position="62"/>
        <end position="87"/>
    </location>
</feature>
<feature type="compositionally biased region" description="Acidic residues" evidence="3">
    <location>
        <begin position="29"/>
        <end position="38"/>
    </location>
</feature>
<evidence type="ECO:0000256" key="3">
    <source>
        <dbReference type="SAM" id="MobiDB-lite"/>
    </source>
</evidence>
<dbReference type="AlphaFoldDB" id="A0A4Z2B795"/>